<protein>
    <submittedName>
        <fullName evidence="7">LysR family transcriptional regulator</fullName>
    </submittedName>
</protein>
<dbReference type="Pfam" id="PF00126">
    <property type="entry name" value="HTH_1"/>
    <property type="match status" value="1"/>
</dbReference>
<dbReference type="InterPro" id="IPR000847">
    <property type="entry name" value="LysR_HTH_N"/>
</dbReference>
<dbReference type="GO" id="GO:0003677">
    <property type="term" value="F:DNA binding"/>
    <property type="evidence" value="ECO:0007669"/>
    <property type="project" value="UniProtKB-KW"/>
</dbReference>
<organism evidence="7 8">
    <name type="scientific">Ornithinimicrobium tianjinense</name>
    <dbReference type="NCBI Taxonomy" id="1195761"/>
    <lineage>
        <taxon>Bacteria</taxon>
        <taxon>Bacillati</taxon>
        <taxon>Actinomycetota</taxon>
        <taxon>Actinomycetes</taxon>
        <taxon>Micrococcales</taxon>
        <taxon>Ornithinimicrobiaceae</taxon>
        <taxon>Ornithinimicrobium</taxon>
    </lineage>
</organism>
<gene>
    <name evidence="7" type="ORF">GCM10011366_03900</name>
</gene>
<evidence type="ECO:0000313" key="8">
    <source>
        <dbReference type="Proteomes" id="UP000605670"/>
    </source>
</evidence>
<evidence type="ECO:0000313" key="7">
    <source>
        <dbReference type="EMBL" id="GGF39496.1"/>
    </source>
</evidence>
<comment type="caution">
    <text evidence="7">The sequence shown here is derived from an EMBL/GenBank/DDBJ whole genome shotgun (WGS) entry which is preliminary data.</text>
</comment>
<accession>A0A917F3H2</accession>
<proteinExistence type="inferred from homology"/>
<dbReference type="Proteomes" id="UP000605670">
    <property type="component" value="Unassembled WGS sequence"/>
</dbReference>
<evidence type="ECO:0000256" key="3">
    <source>
        <dbReference type="ARBA" id="ARBA00023125"/>
    </source>
</evidence>
<keyword evidence="4" id="KW-0804">Transcription</keyword>
<keyword evidence="8" id="KW-1185">Reference proteome</keyword>
<dbReference type="Gene3D" id="1.10.10.10">
    <property type="entry name" value="Winged helix-like DNA-binding domain superfamily/Winged helix DNA-binding domain"/>
    <property type="match status" value="1"/>
</dbReference>
<keyword evidence="3" id="KW-0238">DNA-binding</keyword>
<dbReference type="InterPro" id="IPR036390">
    <property type="entry name" value="WH_DNA-bd_sf"/>
</dbReference>
<evidence type="ECO:0000259" key="6">
    <source>
        <dbReference type="PROSITE" id="PS50931"/>
    </source>
</evidence>
<dbReference type="GO" id="GO:0032993">
    <property type="term" value="C:protein-DNA complex"/>
    <property type="evidence" value="ECO:0007669"/>
    <property type="project" value="TreeGrafter"/>
</dbReference>
<dbReference type="EMBL" id="BMEM01000001">
    <property type="protein sequence ID" value="GGF39496.1"/>
    <property type="molecule type" value="Genomic_DNA"/>
</dbReference>
<feature type="region of interest" description="Disordered" evidence="5">
    <location>
        <begin position="297"/>
        <end position="322"/>
    </location>
</feature>
<name>A0A917F3H2_9MICO</name>
<dbReference type="AlphaFoldDB" id="A0A917F3H2"/>
<dbReference type="CDD" id="cd08414">
    <property type="entry name" value="PBP2_LTTR_aromatics_like"/>
    <property type="match status" value="1"/>
</dbReference>
<evidence type="ECO:0000256" key="5">
    <source>
        <dbReference type="SAM" id="MobiDB-lite"/>
    </source>
</evidence>
<dbReference type="FunFam" id="1.10.10.10:FF:000001">
    <property type="entry name" value="LysR family transcriptional regulator"/>
    <property type="match status" value="1"/>
</dbReference>
<evidence type="ECO:0000256" key="1">
    <source>
        <dbReference type="ARBA" id="ARBA00009437"/>
    </source>
</evidence>
<comment type="similarity">
    <text evidence="1">Belongs to the LysR transcriptional regulatory family.</text>
</comment>
<dbReference type="InterPro" id="IPR005119">
    <property type="entry name" value="LysR_subst-bd"/>
</dbReference>
<dbReference type="SUPFAM" id="SSF46785">
    <property type="entry name" value="Winged helix' DNA-binding domain"/>
    <property type="match status" value="1"/>
</dbReference>
<dbReference type="SUPFAM" id="SSF53850">
    <property type="entry name" value="Periplasmic binding protein-like II"/>
    <property type="match status" value="1"/>
</dbReference>
<feature type="compositionally biased region" description="Low complexity" evidence="5">
    <location>
        <begin position="311"/>
        <end position="322"/>
    </location>
</feature>
<evidence type="ECO:0000256" key="2">
    <source>
        <dbReference type="ARBA" id="ARBA00023015"/>
    </source>
</evidence>
<dbReference type="Gene3D" id="3.40.190.10">
    <property type="entry name" value="Periplasmic binding protein-like II"/>
    <property type="match status" value="2"/>
</dbReference>
<reference evidence="7" key="2">
    <citation type="submission" date="2020-09" db="EMBL/GenBank/DDBJ databases">
        <authorList>
            <person name="Sun Q."/>
            <person name="Zhou Y."/>
        </authorList>
    </citation>
    <scope>NUCLEOTIDE SEQUENCE</scope>
    <source>
        <strain evidence="7">CGMCC 1.12160</strain>
    </source>
</reference>
<dbReference type="PANTHER" id="PTHR30346:SF0">
    <property type="entry name" value="HCA OPERON TRANSCRIPTIONAL ACTIVATOR HCAR"/>
    <property type="match status" value="1"/>
</dbReference>
<dbReference type="Pfam" id="PF03466">
    <property type="entry name" value="LysR_substrate"/>
    <property type="match status" value="1"/>
</dbReference>
<evidence type="ECO:0000256" key="4">
    <source>
        <dbReference type="ARBA" id="ARBA00023163"/>
    </source>
</evidence>
<reference evidence="7" key="1">
    <citation type="journal article" date="2014" name="Int. J. Syst. Evol. Microbiol.">
        <title>Complete genome sequence of Corynebacterium casei LMG S-19264T (=DSM 44701T), isolated from a smear-ripened cheese.</title>
        <authorList>
            <consortium name="US DOE Joint Genome Institute (JGI-PGF)"/>
            <person name="Walter F."/>
            <person name="Albersmeier A."/>
            <person name="Kalinowski J."/>
            <person name="Ruckert C."/>
        </authorList>
    </citation>
    <scope>NUCLEOTIDE SEQUENCE</scope>
    <source>
        <strain evidence="7">CGMCC 1.12160</strain>
    </source>
</reference>
<keyword evidence="2" id="KW-0805">Transcription regulation</keyword>
<dbReference type="PROSITE" id="PS50931">
    <property type="entry name" value="HTH_LYSR"/>
    <property type="match status" value="1"/>
</dbReference>
<feature type="domain" description="HTH lysR-type" evidence="6">
    <location>
        <begin position="3"/>
        <end position="60"/>
    </location>
</feature>
<dbReference type="RefSeq" id="WP_229734795.1">
    <property type="nucleotide sequence ID" value="NZ_BAABKH010000010.1"/>
</dbReference>
<dbReference type="PANTHER" id="PTHR30346">
    <property type="entry name" value="TRANSCRIPTIONAL DUAL REGULATOR HCAR-RELATED"/>
    <property type="match status" value="1"/>
</dbReference>
<dbReference type="PRINTS" id="PR00039">
    <property type="entry name" value="HTHLYSR"/>
</dbReference>
<dbReference type="GO" id="GO:0003700">
    <property type="term" value="F:DNA-binding transcription factor activity"/>
    <property type="evidence" value="ECO:0007669"/>
    <property type="project" value="InterPro"/>
</dbReference>
<dbReference type="InterPro" id="IPR036388">
    <property type="entry name" value="WH-like_DNA-bd_sf"/>
</dbReference>
<sequence>MSIETRHLRCFLAVADTLHFGRAAEQLHLAQPAVSRTVRQLEREVGTELLTRSTRSVALTAAGEEYAARARAVLDQVGLAGEAARNIAEGRSGVLRLGVTGAATYGYLPDLARVAAAAIPDVRLHVETEMLTPQQEQALVEDRLDLGVLRSPVGSPDVDHVVLRPERLVVALPESHPLAAGGPDTVVDVADLADEDFVTYADRSGSVVLRAVLAACAEAGFVPRRPHQVTATATAVALVAAGRGVSLLPETASALTLSGVTFRPTTTGQQLDLALAWPAGRRRPVVTRLLEALHEAGLAPRVPQDRPGPRHTPTTTPQEASA</sequence>